<dbReference type="OMA" id="ESVCAIG"/>
<dbReference type="EMBL" id="UYRX01000034">
    <property type="protein sequence ID" value="VDK70331.1"/>
    <property type="molecule type" value="Genomic_DNA"/>
</dbReference>
<dbReference type="Proteomes" id="UP000277928">
    <property type="component" value="Unassembled WGS sequence"/>
</dbReference>
<name>A0A3P6U1C5_LITSI</name>
<gene>
    <name evidence="2" type="ORF">NLS_LOCUS1067</name>
</gene>
<evidence type="ECO:0000313" key="3">
    <source>
        <dbReference type="Proteomes" id="UP000277928"/>
    </source>
</evidence>
<evidence type="ECO:0000256" key="1">
    <source>
        <dbReference type="SAM" id="MobiDB-lite"/>
    </source>
</evidence>
<dbReference type="OrthoDB" id="5805078at2759"/>
<evidence type="ECO:0000313" key="2">
    <source>
        <dbReference type="EMBL" id="VDK70331.1"/>
    </source>
</evidence>
<dbReference type="STRING" id="42156.A0A3P6U1C5"/>
<protein>
    <submittedName>
        <fullName evidence="2">Uncharacterized protein</fullName>
    </submittedName>
</protein>
<feature type="compositionally biased region" description="Basic residues" evidence="1">
    <location>
        <begin position="1"/>
        <end position="11"/>
    </location>
</feature>
<organism evidence="2 3">
    <name type="scientific">Litomosoides sigmodontis</name>
    <name type="common">Filarial nematode worm</name>
    <dbReference type="NCBI Taxonomy" id="42156"/>
    <lineage>
        <taxon>Eukaryota</taxon>
        <taxon>Metazoa</taxon>
        <taxon>Ecdysozoa</taxon>
        <taxon>Nematoda</taxon>
        <taxon>Chromadorea</taxon>
        <taxon>Rhabditida</taxon>
        <taxon>Spirurina</taxon>
        <taxon>Spiruromorpha</taxon>
        <taxon>Filarioidea</taxon>
        <taxon>Onchocercidae</taxon>
        <taxon>Litomosoides</taxon>
    </lineage>
</organism>
<reference evidence="2 3" key="1">
    <citation type="submission" date="2018-08" db="EMBL/GenBank/DDBJ databases">
        <authorList>
            <person name="Laetsch R D."/>
            <person name="Stevens L."/>
            <person name="Kumar S."/>
            <person name="Blaxter L. M."/>
        </authorList>
    </citation>
    <scope>NUCLEOTIDE SEQUENCE [LARGE SCALE GENOMIC DNA]</scope>
</reference>
<keyword evidence="3" id="KW-1185">Reference proteome</keyword>
<sequence>MLHSSKGKRSTTAKSAQAQAKHTPRLRAGDDTERVEAAIFFLRCQEWMTRKYVEEIRIIYLKPLDELCSGKRRKVESVSKSTELSSSGSAHPAIARNIIDGAGDGHVTNADRVAEKLQQALKALQQDDGDTTQDYRPVTREKTVSLADCSAFYRLKTILKAIHELLDVQASLDKWFENNRACIDVHKGLLKNLLTNALTNFEMAYIITELFAVQQVSPQEIRKAKPEYSKYIRPDIGVRNIEIINKPLNEGFITTECIKKLEGQISHFRIVACEMAKNLEIIIETVVANVRDNHLEVNAKQIATIIDNLPPRYRFPEAIQLTPFAMKLLTNASPGPETGDLFSSSFDAGSASNS</sequence>
<dbReference type="AlphaFoldDB" id="A0A3P6U1C5"/>
<accession>A0A3P6U1C5</accession>
<feature type="region of interest" description="Disordered" evidence="1">
    <location>
        <begin position="1"/>
        <end position="29"/>
    </location>
</feature>
<proteinExistence type="predicted"/>